<accession>A0ABR1CVE9</accession>
<dbReference type="PANTHER" id="PTHR46339:SF8">
    <property type="entry name" value="BPTI_KUNITZ INHIBITOR DOMAIN-CONTAINING PROTEIN"/>
    <property type="match status" value="1"/>
</dbReference>
<proteinExistence type="predicted"/>
<gene>
    <name evidence="3" type="primary">Necator_chrIII.g10656</name>
    <name evidence="3" type="ORF">RB195_009891</name>
</gene>
<feature type="chain" id="PRO_5045909041" description="EB domain-containing protein" evidence="1">
    <location>
        <begin position="19"/>
        <end position="446"/>
    </location>
</feature>
<evidence type="ECO:0000313" key="4">
    <source>
        <dbReference type="Proteomes" id="UP001303046"/>
    </source>
</evidence>
<evidence type="ECO:0000259" key="2">
    <source>
        <dbReference type="Pfam" id="PF01683"/>
    </source>
</evidence>
<dbReference type="Pfam" id="PF01683">
    <property type="entry name" value="EB"/>
    <property type="match status" value="1"/>
</dbReference>
<evidence type="ECO:0000313" key="3">
    <source>
        <dbReference type="EMBL" id="KAK6742299.1"/>
    </source>
</evidence>
<dbReference type="InterPro" id="IPR053014">
    <property type="entry name" value="Cuticle_assoc_divergent"/>
</dbReference>
<reference evidence="3 4" key="1">
    <citation type="submission" date="2023-08" db="EMBL/GenBank/DDBJ databases">
        <title>A Necator americanus chromosomal reference genome.</title>
        <authorList>
            <person name="Ilik V."/>
            <person name="Petrzelkova K.J."/>
            <person name="Pardy F."/>
            <person name="Fuh T."/>
            <person name="Niatou-Singa F.S."/>
            <person name="Gouil Q."/>
            <person name="Baker L."/>
            <person name="Ritchie M.E."/>
            <person name="Jex A.R."/>
            <person name="Gazzola D."/>
            <person name="Li H."/>
            <person name="Toshio Fujiwara R."/>
            <person name="Zhan B."/>
            <person name="Aroian R.V."/>
            <person name="Pafco B."/>
            <person name="Schwarz E.M."/>
        </authorList>
    </citation>
    <scope>NUCLEOTIDE SEQUENCE [LARGE SCALE GENOMIC DNA]</scope>
    <source>
        <strain evidence="3 4">Aroian</strain>
        <tissue evidence="3">Whole animal</tissue>
    </source>
</reference>
<protein>
    <recommendedName>
        <fullName evidence="2">EB domain-containing protein</fullName>
    </recommendedName>
</protein>
<keyword evidence="4" id="KW-1185">Reference proteome</keyword>
<comment type="caution">
    <text evidence="3">The sequence shown here is derived from an EMBL/GenBank/DDBJ whole genome shotgun (WGS) entry which is preliminary data.</text>
</comment>
<feature type="domain" description="EB" evidence="2">
    <location>
        <begin position="54"/>
        <end position="101"/>
    </location>
</feature>
<evidence type="ECO:0000256" key="1">
    <source>
        <dbReference type="SAM" id="SignalP"/>
    </source>
</evidence>
<keyword evidence="1" id="KW-0732">Signal</keyword>
<dbReference type="Proteomes" id="UP001303046">
    <property type="component" value="Unassembled WGS sequence"/>
</dbReference>
<dbReference type="PANTHER" id="PTHR46339">
    <property type="entry name" value="PROTEIN CBG15282-RELATED"/>
    <property type="match status" value="1"/>
</dbReference>
<organism evidence="3 4">
    <name type="scientific">Necator americanus</name>
    <name type="common">Human hookworm</name>
    <dbReference type="NCBI Taxonomy" id="51031"/>
    <lineage>
        <taxon>Eukaryota</taxon>
        <taxon>Metazoa</taxon>
        <taxon>Ecdysozoa</taxon>
        <taxon>Nematoda</taxon>
        <taxon>Chromadorea</taxon>
        <taxon>Rhabditida</taxon>
        <taxon>Rhabditina</taxon>
        <taxon>Rhabditomorpha</taxon>
        <taxon>Strongyloidea</taxon>
        <taxon>Ancylostomatidae</taxon>
        <taxon>Bunostominae</taxon>
        <taxon>Necator</taxon>
    </lineage>
</organism>
<feature type="signal peptide" evidence="1">
    <location>
        <begin position="1"/>
        <end position="18"/>
    </location>
</feature>
<dbReference type="EMBL" id="JAVFWL010000003">
    <property type="protein sequence ID" value="KAK6742299.1"/>
    <property type="molecule type" value="Genomic_DNA"/>
</dbReference>
<sequence length="446" mass="49153">MQLVVAAFLLQLLHSTSSFDYHGDETGSSLVGSACSTNTDCVHGAYCRMGACNCMNSYVAVEKYCWRKISPEESGCIYDEQCGALWPGANCQSNTCKCPQPLQAAVTREGVVCHPKDECPTNGRNSLLYNRNTGTPSMCFLLNPNNQSWEFIGCDDFPEVHNCIDGLCCPTKALTCIQPIDMGRPTIDNFTTTRWRKFEQFSNQRALRTVLSVRQSGTLHAQLALQTISIAQRLTTNIAVVLQLTSYAASLEASRQFCLSRSCFIKQTNIRQARNDRISIRSQETRVDSRDGLPVSAEPGLTHDILVFRTSVRPKACNQVTGKCKGGGLEYPPTNKLHMSALRERKFSQKLMGLEACNLPMGFQNFYAKHSNRKESPDSGGKPGTVAPGRTGLQESCRLLKRKRTRMAICTCNACTLASEAAIEDLMMQAKKIKHGVIGLTETGCV</sequence>
<name>A0ABR1CVE9_NECAM</name>
<dbReference type="InterPro" id="IPR006149">
    <property type="entry name" value="EB_dom"/>
</dbReference>